<reference evidence="2 3" key="1">
    <citation type="submission" date="2018-09" db="EMBL/GenBank/DDBJ databases">
        <title>Gemmobacter lutimaris sp. nov., a marine bacterium isolated from tidal flat.</title>
        <authorList>
            <person name="Lee D.W."/>
            <person name="Yoo Y."/>
            <person name="Kim J.-J."/>
            <person name="Kim B.S."/>
        </authorList>
    </citation>
    <scope>NUCLEOTIDE SEQUENCE [LARGE SCALE GENOMIC DNA]</scope>
    <source>
        <strain evidence="2 3">YJ-T1-11</strain>
    </source>
</reference>
<dbReference type="Proteomes" id="UP000266649">
    <property type="component" value="Unassembled WGS sequence"/>
</dbReference>
<keyword evidence="3" id="KW-1185">Reference proteome</keyword>
<organism evidence="2 3">
    <name type="scientific">Gemmobacter lutimaris</name>
    <dbReference type="NCBI Taxonomy" id="2306023"/>
    <lineage>
        <taxon>Bacteria</taxon>
        <taxon>Pseudomonadati</taxon>
        <taxon>Pseudomonadota</taxon>
        <taxon>Alphaproteobacteria</taxon>
        <taxon>Rhodobacterales</taxon>
        <taxon>Paracoccaceae</taxon>
        <taxon>Gemmobacter</taxon>
    </lineage>
</organism>
<dbReference type="RefSeq" id="WP_119134818.1">
    <property type="nucleotide sequence ID" value="NZ_QXXQ01000005.1"/>
</dbReference>
<name>A0A398BX47_9RHOB</name>
<proteinExistence type="predicted"/>
<gene>
    <name evidence="2" type="ORF">D2N39_10955</name>
</gene>
<evidence type="ECO:0000256" key="1">
    <source>
        <dbReference type="SAM" id="MobiDB-lite"/>
    </source>
</evidence>
<evidence type="ECO:0000313" key="2">
    <source>
        <dbReference type="EMBL" id="RID91756.1"/>
    </source>
</evidence>
<protein>
    <submittedName>
        <fullName evidence="2">Uncharacterized protein</fullName>
    </submittedName>
</protein>
<dbReference type="AlphaFoldDB" id="A0A398BX47"/>
<dbReference type="EMBL" id="QXXQ01000005">
    <property type="protein sequence ID" value="RID91756.1"/>
    <property type="molecule type" value="Genomic_DNA"/>
</dbReference>
<feature type="region of interest" description="Disordered" evidence="1">
    <location>
        <begin position="1"/>
        <end position="20"/>
    </location>
</feature>
<accession>A0A398BX47</accession>
<dbReference type="OrthoDB" id="9801424at2"/>
<comment type="caution">
    <text evidence="2">The sequence shown here is derived from an EMBL/GenBank/DDBJ whole genome shotgun (WGS) entry which is preliminary data.</text>
</comment>
<evidence type="ECO:0000313" key="3">
    <source>
        <dbReference type="Proteomes" id="UP000266649"/>
    </source>
</evidence>
<sequence>MKIARLNPPHRAIDSRVPKGQLPPLGHLAMGGPLIDAGHAVRLINADPAPMTDAGILEARLNDAPGAALIGHAGSTSAHPVVARLTPLIRAA</sequence>